<dbReference type="AlphaFoldDB" id="A0A4R6TEY4"/>
<evidence type="ECO:0000256" key="1">
    <source>
        <dbReference type="SAM" id="Phobius"/>
    </source>
</evidence>
<feature type="transmembrane region" description="Helical" evidence="1">
    <location>
        <begin position="77"/>
        <end position="99"/>
    </location>
</feature>
<keyword evidence="1" id="KW-0472">Membrane</keyword>
<feature type="transmembrane region" description="Helical" evidence="1">
    <location>
        <begin position="137"/>
        <end position="158"/>
    </location>
</feature>
<evidence type="ECO:0000313" key="2">
    <source>
        <dbReference type="EMBL" id="TDQ28498.1"/>
    </source>
</evidence>
<keyword evidence="3" id="KW-1185">Reference proteome</keyword>
<organism evidence="2 3">
    <name type="scientific">Tenacibaculum caenipelagi</name>
    <dbReference type="NCBI Taxonomy" id="1325435"/>
    <lineage>
        <taxon>Bacteria</taxon>
        <taxon>Pseudomonadati</taxon>
        <taxon>Bacteroidota</taxon>
        <taxon>Flavobacteriia</taxon>
        <taxon>Flavobacteriales</taxon>
        <taxon>Flavobacteriaceae</taxon>
        <taxon>Tenacibaculum</taxon>
    </lineage>
</organism>
<comment type="caution">
    <text evidence="2">The sequence shown here is derived from an EMBL/GenBank/DDBJ whole genome shotgun (WGS) entry which is preliminary data.</text>
</comment>
<keyword evidence="1" id="KW-1133">Transmembrane helix</keyword>
<evidence type="ECO:0000313" key="3">
    <source>
        <dbReference type="Proteomes" id="UP000295390"/>
    </source>
</evidence>
<feature type="transmembrane region" description="Helical" evidence="1">
    <location>
        <begin position="111"/>
        <end position="131"/>
    </location>
</feature>
<proteinExistence type="predicted"/>
<name>A0A4R6TEY4_9FLAO</name>
<sequence>MTIQDFINLLSNNSQVIINYYLVLLVISLCGLLSVHENNFKSPVTYLYTILVYAIATPGMLSFILVVYNLFFLKQNLINLPIVVYYLPLIAMIVLLLVIHKTITLKKIPGFDRLLGLFTTILITLFLTYFIQRIFIGVFFIGGLTHLFVIFIVLLVLLKIGWSKLVK</sequence>
<gene>
    <name evidence="2" type="ORF">DFQ07_0871</name>
</gene>
<keyword evidence="1" id="KW-0812">Transmembrane</keyword>
<protein>
    <submittedName>
        <fullName evidence="2">Uncharacterized protein</fullName>
    </submittedName>
</protein>
<feature type="transmembrane region" description="Helical" evidence="1">
    <location>
        <begin position="47"/>
        <end position="71"/>
    </location>
</feature>
<feature type="transmembrane region" description="Helical" evidence="1">
    <location>
        <begin position="17"/>
        <end position="35"/>
    </location>
</feature>
<dbReference type="Proteomes" id="UP000295390">
    <property type="component" value="Unassembled WGS sequence"/>
</dbReference>
<dbReference type="EMBL" id="SNYH01000002">
    <property type="protein sequence ID" value="TDQ28498.1"/>
    <property type="molecule type" value="Genomic_DNA"/>
</dbReference>
<accession>A0A4R6TEY4</accession>
<reference evidence="2 3" key="1">
    <citation type="submission" date="2019-03" db="EMBL/GenBank/DDBJ databases">
        <title>Genomic Encyclopedia of Type Strains, Phase III (KMG-III): the genomes of soil and plant-associated and newly described type strains.</title>
        <authorList>
            <person name="Whitman W."/>
        </authorList>
    </citation>
    <scope>NUCLEOTIDE SEQUENCE [LARGE SCALE GENOMIC DNA]</scope>
    <source>
        <strain evidence="2 3">CECT 8283</strain>
    </source>
</reference>